<evidence type="ECO:0000313" key="1">
    <source>
        <dbReference type="EMBL" id="CDZ96478.1"/>
    </source>
</evidence>
<organism evidence="1">
    <name type="scientific">Phaffia rhodozyma</name>
    <name type="common">Yeast</name>
    <name type="synonym">Xanthophyllomyces dendrorhous</name>
    <dbReference type="NCBI Taxonomy" id="264483"/>
    <lineage>
        <taxon>Eukaryota</taxon>
        <taxon>Fungi</taxon>
        <taxon>Dikarya</taxon>
        <taxon>Basidiomycota</taxon>
        <taxon>Agaricomycotina</taxon>
        <taxon>Tremellomycetes</taxon>
        <taxon>Cystofilobasidiales</taxon>
        <taxon>Mrakiaceae</taxon>
        <taxon>Phaffia</taxon>
    </lineage>
</organism>
<name>A0A0F7SFS0_PHARH</name>
<reference evidence="1" key="1">
    <citation type="submission" date="2014-08" db="EMBL/GenBank/DDBJ databases">
        <authorList>
            <person name="Sharma Rahul"/>
            <person name="Thines Marco"/>
        </authorList>
    </citation>
    <scope>NUCLEOTIDE SEQUENCE</scope>
</reference>
<sequence length="109" mass="12382">MSSPQTTLSTSFVIKEDQIAAWLVEVEASIKELSKQKELVTIALSQDCDDKKKFNLLQMWSCSREALMANMSASKDKLEAYETKTKPMWAADRVYQFLEVKQLIRGTSA</sequence>
<dbReference type="AlphaFoldDB" id="A0A0F7SFS0"/>
<dbReference type="EMBL" id="LN483144">
    <property type="protein sequence ID" value="CDZ96478.1"/>
    <property type="molecule type" value="Genomic_DNA"/>
</dbReference>
<proteinExistence type="predicted"/>
<protein>
    <submittedName>
        <fullName evidence="1">Uncharacterized protein</fullName>
    </submittedName>
</protein>
<dbReference type="Gene3D" id="3.30.70.100">
    <property type="match status" value="1"/>
</dbReference>
<accession>A0A0F7SFS0</accession>